<feature type="domain" description="Cytochrome b5 heme-binding" evidence="8">
    <location>
        <begin position="1"/>
        <end position="77"/>
    </location>
</feature>
<dbReference type="InterPro" id="IPR001199">
    <property type="entry name" value="Cyt_B5-like_heme/steroid-bd"/>
</dbReference>
<keyword evidence="5 6" id="KW-0408">Iron</keyword>
<feature type="domain" description="FMN hydroxy acid dehydrogenase" evidence="9">
    <location>
        <begin position="104"/>
        <end position="465"/>
    </location>
</feature>
<dbReference type="SUPFAM" id="SSF51395">
    <property type="entry name" value="FMN-linked oxidoreductases"/>
    <property type="match status" value="1"/>
</dbReference>
<dbReference type="InterPro" id="IPR000262">
    <property type="entry name" value="FMN-dep_DH"/>
</dbReference>
<dbReference type="SUPFAM" id="SSF55856">
    <property type="entry name" value="Cytochrome b5-like heme/steroid binding domain"/>
    <property type="match status" value="1"/>
</dbReference>
<proteinExistence type="inferred from homology"/>
<comment type="caution">
    <text evidence="10">The sequence shown here is derived from an EMBL/GenBank/DDBJ whole genome shotgun (WGS) entry which is preliminary data.</text>
</comment>
<dbReference type="Pfam" id="PF00173">
    <property type="entry name" value="Cyt-b5"/>
    <property type="match status" value="1"/>
</dbReference>
<dbReference type="FunFam" id="3.10.120.10:FF:000009">
    <property type="entry name" value="Cytochrome b2, mitochondrial, putative"/>
    <property type="match status" value="1"/>
</dbReference>
<dbReference type="EMBL" id="AMWN01000004">
    <property type="protein sequence ID" value="EXJ87657.1"/>
    <property type="molecule type" value="Genomic_DNA"/>
</dbReference>
<dbReference type="InterPro" id="IPR037458">
    <property type="entry name" value="L-MDH/L-LDH_FMN-bd"/>
</dbReference>
<dbReference type="PRINTS" id="PR00363">
    <property type="entry name" value="CYTOCHROMEB5"/>
</dbReference>
<comment type="cofactor">
    <cofactor evidence="1">
        <name>FMN</name>
        <dbReference type="ChEBI" id="CHEBI:58210"/>
    </cofactor>
</comment>
<feature type="compositionally biased region" description="Polar residues" evidence="7">
    <location>
        <begin position="75"/>
        <end position="84"/>
    </location>
</feature>
<reference evidence="10 11" key="1">
    <citation type="submission" date="2013-03" db="EMBL/GenBank/DDBJ databases">
        <title>The Genome Sequence of Capronia coronata CBS 617.96.</title>
        <authorList>
            <consortium name="The Broad Institute Genomics Platform"/>
            <person name="Cuomo C."/>
            <person name="de Hoog S."/>
            <person name="Gorbushina A."/>
            <person name="Walker B."/>
            <person name="Young S.K."/>
            <person name="Zeng Q."/>
            <person name="Gargeya S."/>
            <person name="Fitzgerald M."/>
            <person name="Haas B."/>
            <person name="Abouelleil A."/>
            <person name="Allen A.W."/>
            <person name="Alvarado L."/>
            <person name="Arachchi H.M."/>
            <person name="Berlin A.M."/>
            <person name="Chapman S.B."/>
            <person name="Gainer-Dewar J."/>
            <person name="Goldberg J."/>
            <person name="Griggs A."/>
            <person name="Gujja S."/>
            <person name="Hansen M."/>
            <person name="Howarth C."/>
            <person name="Imamovic A."/>
            <person name="Ireland A."/>
            <person name="Larimer J."/>
            <person name="McCowan C."/>
            <person name="Murphy C."/>
            <person name="Pearson M."/>
            <person name="Poon T.W."/>
            <person name="Priest M."/>
            <person name="Roberts A."/>
            <person name="Saif S."/>
            <person name="Shea T."/>
            <person name="Sisk P."/>
            <person name="Sykes S."/>
            <person name="Wortman J."/>
            <person name="Nusbaum C."/>
            <person name="Birren B."/>
        </authorList>
    </citation>
    <scope>NUCLEOTIDE SEQUENCE [LARGE SCALE GENOMIC DNA]</scope>
    <source>
        <strain evidence="10 11">CBS 617.96</strain>
    </source>
</reference>
<dbReference type="Pfam" id="PF01070">
    <property type="entry name" value="FMN_dh"/>
    <property type="match status" value="1"/>
</dbReference>
<dbReference type="eggNOG" id="KOG0537">
    <property type="taxonomic scope" value="Eukaryota"/>
</dbReference>
<name>W9Y4A8_9EURO</name>
<feature type="compositionally biased region" description="Basic residues" evidence="7">
    <location>
        <begin position="92"/>
        <end position="103"/>
    </location>
</feature>
<organism evidence="10 11">
    <name type="scientific">Capronia coronata CBS 617.96</name>
    <dbReference type="NCBI Taxonomy" id="1182541"/>
    <lineage>
        <taxon>Eukaryota</taxon>
        <taxon>Fungi</taxon>
        <taxon>Dikarya</taxon>
        <taxon>Ascomycota</taxon>
        <taxon>Pezizomycotina</taxon>
        <taxon>Eurotiomycetes</taxon>
        <taxon>Chaetothyriomycetidae</taxon>
        <taxon>Chaetothyriales</taxon>
        <taxon>Herpotrichiellaceae</taxon>
        <taxon>Capronia</taxon>
    </lineage>
</organism>
<dbReference type="GO" id="GO:0046872">
    <property type="term" value="F:metal ion binding"/>
    <property type="evidence" value="ECO:0007669"/>
    <property type="project" value="UniProtKB-UniRule"/>
</dbReference>
<evidence type="ECO:0000256" key="5">
    <source>
        <dbReference type="ARBA" id="ARBA00023004"/>
    </source>
</evidence>
<evidence type="ECO:0000259" key="8">
    <source>
        <dbReference type="PROSITE" id="PS50255"/>
    </source>
</evidence>
<dbReference type="CDD" id="cd02922">
    <property type="entry name" value="FCB2_FMN"/>
    <property type="match status" value="1"/>
</dbReference>
<dbReference type="STRING" id="1182541.W9Y4A8"/>
<sequence length="472" mass="52090">MTLTRSEVRKHSTKKSCWVIINNAVYDVTEFVDSHPGGSRIIMKYAGRDATEAFQPIHPADTLEKHLTPQQSLGPIASEASSSQERPESRNPKQKPKASTQRKAKLSSIISVADFELAASRNLPPGSFAFFKSGAEDEYAVNWNQESWKAIRLRPRILRPVESINTSCSILGTKFSSPFFICPAGGANLAIPQGDVLLTKAAARHGILQWVCNNAGSTQQAIADARIPNQTLYWQIYAMADLTITEREIKQAVELGYKAFALTVDAVRAGKRERDVRASISETEDAEEDEEEEDEDEDGFTKGPAVKRPPVWSSFDWISAVKWLRGLTDLPIAIKGIQRWEDAALCMHYKVHPWLSNHGGRQLDGAPSSLETLVDIRKHCPEVFDKCEVFVDGGIRRGSDIVKALALGAKGVGLGRSFLFSLVFGEAGVNKAIRILNHELETTMALMGVTSLDQLNPSYVSVLHALPKRDSH</sequence>
<dbReference type="PROSITE" id="PS00191">
    <property type="entry name" value="CYTOCHROME_B5_1"/>
    <property type="match status" value="1"/>
</dbReference>
<dbReference type="InterPro" id="IPR036400">
    <property type="entry name" value="Cyt_B5-like_heme/steroid_sf"/>
</dbReference>
<evidence type="ECO:0008006" key="12">
    <source>
        <dbReference type="Google" id="ProtNLM"/>
    </source>
</evidence>
<dbReference type="InterPro" id="IPR013785">
    <property type="entry name" value="Aldolase_TIM"/>
</dbReference>
<accession>W9Y4A8</accession>
<keyword evidence="3 6" id="KW-0479">Metal-binding</keyword>
<evidence type="ECO:0000256" key="1">
    <source>
        <dbReference type="ARBA" id="ARBA00001917"/>
    </source>
</evidence>
<dbReference type="SMART" id="SM01117">
    <property type="entry name" value="Cyt-b5"/>
    <property type="match status" value="1"/>
</dbReference>
<dbReference type="PANTHER" id="PTHR10578">
    <property type="entry name" value="S -2-HYDROXY-ACID OXIDASE-RELATED"/>
    <property type="match status" value="1"/>
</dbReference>
<dbReference type="PROSITE" id="PS51349">
    <property type="entry name" value="FMN_HYDROXY_ACID_DH_2"/>
    <property type="match status" value="1"/>
</dbReference>
<keyword evidence="4" id="KW-0560">Oxidoreductase</keyword>
<dbReference type="HOGENOM" id="CLU_020639_1_0_1"/>
<protein>
    <recommendedName>
        <fullName evidence="12">L-lactate dehydrogenase (Cytochrome)</fullName>
    </recommendedName>
</protein>
<evidence type="ECO:0000256" key="3">
    <source>
        <dbReference type="ARBA" id="ARBA00022723"/>
    </source>
</evidence>
<dbReference type="InterPro" id="IPR018506">
    <property type="entry name" value="Cyt_B5_heme-BS"/>
</dbReference>
<dbReference type="Proteomes" id="UP000019484">
    <property type="component" value="Unassembled WGS sequence"/>
</dbReference>
<feature type="region of interest" description="Disordered" evidence="7">
    <location>
        <begin position="75"/>
        <end position="103"/>
    </location>
</feature>
<dbReference type="PANTHER" id="PTHR10578:SF104">
    <property type="entry name" value="CYTOCHROME B2, MITOCHONDRIAL-RELATED"/>
    <property type="match status" value="1"/>
</dbReference>
<dbReference type="OrthoDB" id="1925334at2759"/>
<gene>
    <name evidence="10" type="ORF">A1O1_04581</name>
</gene>
<dbReference type="RefSeq" id="XP_007723663.1">
    <property type="nucleotide sequence ID" value="XM_007725473.1"/>
</dbReference>
<dbReference type="InterPro" id="IPR037396">
    <property type="entry name" value="FMN_HAD"/>
</dbReference>
<evidence type="ECO:0000313" key="11">
    <source>
        <dbReference type="Proteomes" id="UP000019484"/>
    </source>
</evidence>
<evidence type="ECO:0000313" key="10">
    <source>
        <dbReference type="EMBL" id="EXJ87657.1"/>
    </source>
</evidence>
<feature type="compositionally biased region" description="Acidic residues" evidence="7">
    <location>
        <begin position="282"/>
        <end position="298"/>
    </location>
</feature>
<dbReference type="Gene3D" id="3.10.120.10">
    <property type="entry name" value="Cytochrome b5-like heme/steroid binding domain"/>
    <property type="match status" value="1"/>
</dbReference>
<dbReference type="GO" id="GO:0020037">
    <property type="term" value="F:heme binding"/>
    <property type="evidence" value="ECO:0007669"/>
    <property type="project" value="UniProtKB-UniRule"/>
</dbReference>
<evidence type="ECO:0000256" key="2">
    <source>
        <dbReference type="ARBA" id="ARBA00022617"/>
    </source>
</evidence>
<evidence type="ECO:0000256" key="6">
    <source>
        <dbReference type="RuleBase" id="RU362121"/>
    </source>
</evidence>
<keyword evidence="2 6" id="KW-0349">Heme</keyword>
<dbReference type="eggNOG" id="KOG0538">
    <property type="taxonomic scope" value="Eukaryota"/>
</dbReference>
<comment type="similarity">
    <text evidence="6">Belongs to the cytochrome b5 family.</text>
</comment>
<dbReference type="PROSITE" id="PS00557">
    <property type="entry name" value="FMN_HYDROXY_ACID_DH_1"/>
    <property type="match status" value="1"/>
</dbReference>
<evidence type="ECO:0000256" key="4">
    <source>
        <dbReference type="ARBA" id="ARBA00023002"/>
    </source>
</evidence>
<dbReference type="GeneID" id="19159462"/>
<dbReference type="InterPro" id="IPR008259">
    <property type="entry name" value="FMN_hydac_DH_AS"/>
</dbReference>
<dbReference type="Gene3D" id="3.20.20.70">
    <property type="entry name" value="Aldolase class I"/>
    <property type="match status" value="1"/>
</dbReference>
<evidence type="ECO:0000256" key="7">
    <source>
        <dbReference type="SAM" id="MobiDB-lite"/>
    </source>
</evidence>
<feature type="region of interest" description="Disordered" evidence="7">
    <location>
        <begin position="275"/>
        <end position="305"/>
    </location>
</feature>
<dbReference type="PROSITE" id="PS50255">
    <property type="entry name" value="CYTOCHROME_B5_2"/>
    <property type="match status" value="1"/>
</dbReference>
<dbReference type="GO" id="GO:0016491">
    <property type="term" value="F:oxidoreductase activity"/>
    <property type="evidence" value="ECO:0007669"/>
    <property type="project" value="UniProtKB-KW"/>
</dbReference>
<keyword evidence="11" id="KW-1185">Reference proteome</keyword>
<evidence type="ECO:0000259" key="9">
    <source>
        <dbReference type="PROSITE" id="PS51349"/>
    </source>
</evidence>
<dbReference type="AlphaFoldDB" id="W9Y4A8"/>